<accession>A0A9P6MFD9</accession>
<proteinExistence type="predicted"/>
<dbReference type="OrthoDB" id="2365484at2759"/>
<organism evidence="2 3">
    <name type="scientific">Modicella reniformis</name>
    <dbReference type="NCBI Taxonomy" id="1440133"/>
    <lineage>
        <taxon>Eukaryota</taxon>
        <taxon>Fungi</taxon>
        <taxon>Fungi incertae sedis</taxon>
        <taxon>Mucoromycota</taxon>
        <taxon>Mortierellomycotina</taxon>
        <taxon>Mortierellomycetes</taxon>
        <taxon>Mortierellales</taxon>
        <taxon>Mortierellaceae</taxon>
        <taxon>Modicella</taxon>
    </lineage>
</organism>
<keyword evidence="3" id="KW-1185">Reference proteome</keyword>
<comment type="caution">
    <text evidence="2">The sequence shown here is derived from an EMBL/GenBank/DDBJ whole genome shotgun (WGS) entry which is preliminary data.</text>
</comment>
<reference evidence="2" key="1">
    <citation type="journal article" date="2020" name="Fungal Divers.">
        <title>Resolving the Mortierellaceae phylogeny through synthesis of multi-gene phylogenetics and phylogenomics.</title>
        <authorList>
            <person name="Vandepol N."/>
            <person name="Liber J."/>
            <person name="Desiro A."/>
            <person name="Na H."/>
            <person name="Kennedy M."/>
            <person name="Barry K."/>
            <person name="Grigoriev I.V."/>
            <person name="Miller A.N."/>
            <person name="O'Donnell K."/>
            <person name="Stajich J.E."/>
            <person name="Bonito G."/>
        </authorList>
    </citation>
    <scope>NUCLEOTIDE SEQUENCE</scope>
    <source>
        <strain evidence="2">MES-2147</strain>
    </source>
</reference>
<evidence type="ECO:0000256" key="1">
    <source>
        <dbReference type="SAM" id="MobiDB-lite"/>
    </source>
</evidence>
<feature type="non-terminal residue" evidence="2">
    <location>
        <position position="1"/>
    </location>
</feature>
<evidence type="ECO:0000313" key="3">
    <source>
        <dbReference type="Proteomes" id="UP000749646"/>
    </source>
</evidence>
<feature type="compositionally biased region" description="Acidic residues" evidence="1">
    <location>
        <begin position="50"/>
        <end position="60"/>
    </location>
</feature>
<dbReference type="EMBL" id="JAAAHW010001241">
    <property type="protein sequence ID" value="KAF9996024.1"/>
    <property type="molecule type" value="Genomic_DNA"/>
</dbReference>
<dbReference type="AlphaFoldDB" id="A0A9P6MFD9"/>
<feature type="region of interest" description="Disordered" evidence="1">
    <location>
        <begin position="35"/>
        <end position="67"/>
    </location>
</feature>
<protein>
    <submittedName>
        <fullName evidence="2">Uncharacterized protein</fullName>
    </submittedName>
</protein>
<name>A0A9P6MFD9_9FUNG</name>
<evidence type="ECO:0000313" key="2">
    <source>
        <dbReference type="EMBL" id="KAF9996024.1"/>
    </source>
</evidence>
<dbReference type="Proteomes" id="UP000749646">
    <property type="component" value="Unassembled WGS sequence"/>
</dbReference>
<gene>
    <name evidence="2" type="ORF">BGZ65_008367</name>
</gene>
<sequence>AGPRKSIDELWDEVFEYQQRIKLLEEIHQAQAAAAAATTAQAHYSPNLDQIDEEQQEELEEGVRKGMRQEKRFRLDREEPDQLWSEYGGGSETCYSASSFRSATSLADIFFATRKRAKGTMVSLGEQTPMVILSGTMTKIDRTTVYASRSGVRSDRGSALRLLHSVYSHD</sequence>